<evidence type="ECO:0000256" key="3">
    <source>
        <dbReference type="PROSITE-ProRule" id="PRU00047"/>
    </source>
</evidence>
<dbReference type="SUPFAM" id="SSF47823">
    <property type="entry name" value="lambda integrase-like, N-terminal domain"/>
    <property type="match status" value="1"/>
</dbReference>
<organism evidence="6 7">
    <name type="scientific">Psilocybe cf. subviscida</name>
    <dbReference type="NCBI Taxonomy" id="2480587"/>
    <lineage>
        <taxon>Eukaryota</taxon>
        <taxon>Fungi</taxon>
        <taxon>Dikarya</taxon>
        <taxon>Basidiomycota</taxon>
        <taxon>Agaricomycotina</taxon>
        <taxon>Agaricomycetes</taxon>
        <taxon>Agaricomycetidae</taxon>
        <taxon>Agaricales</taxon>
        <taxon>Agaricineae</taxon>
        <taxon>Strophariaceae</taxon>
        <taxon>Psilocybe</taxon>
    </lineage>
</organism>
<keyword evidence="3" id="KW-0862">Zinc</keyword>
<sequence length="847" mass="94181">MHDLTWAVAQVDGSDQQLLVQRWLDHFNFLFGQQDFESNFPAIRSFDIRIRREYFAVKSRIDVDSDVYRRKFESAQRDALRLELTEMRRQASLGDRSRPSSTSHRAEPYSRGSPSTLSGKRDHRTAPGGENAPICLICGRTGHRFSDCTNSVTEAANTHSTSVPSVVPQPTTPALVPASEAEHIRNLIVTPYNADAFESALSRYSLQHRFPHLVENLRHGFPLGYDMHPLTETFTPPNHPSASLHREQVLAFLEGERAADRMSGPFTQSATEQILGGHFRTSPIHVVVTQKADGTPKYRITINLLFPDKNGTSVNDMIDSADFPTQFGGPKDVEQIIVDAPPGTQAAALDVASAFRTIPICPDHKRYVVIMFEDMFWIDHCACFGCSSSGGNQGVTADATVAILHAMHIGPIPKWVDDFAPFRYPKCSVLSTPSSTPPSTNLFTPQYEYEQPSIPVNKRPRRTKHNSLLVQSHLRPHVRADQRLIAWSSPASLAKRSELASKFGPDEARAILELRLFSLEPKTRSNYAAGLLRFTQYCDSRRIPEEDRMPASEDLLSAFSTVMAASKVSRDTLDNWMSGIAFWHQMHSLPWYGGGRALKMTKVAVGKLAPESSKLPKRPPVTMDHMNALRRGLNLRNSFDSAVWAVATVAFWSCCRLGELLIPSAGSFDPSRHVVQDATVSFKVLPGGQRTALFHIPWSKTTHENGADVVITGNPELSDPFAALQHHIKVNVGGSGDSATPLFAFRSHGGGYSPLTRDWFMQRCDEIWNAAGLSSLQGHAFRIGGATELLLRGTHPDVVQVQGRWKSQAFLEYWRKIETILPLFITSSFRASRAARLTRTMASFNSS</sequence>
<comment type="caution">
    <text evidence="6">The sequence shown here is derived from an EMBL/GenBank/DDBJ whole genome shotgun (WGS) entry which is preliminary data.</text>
</comment>
<dbReference type="Gene3D" id="1.10.443.10">
    <property type="entry name" value="Intergrase catalytic core"/>
    <property type="match status" value="1"/>
</dbReference>
<evidence type="ECO:0000313" key="7">
    <source>
        <dbReference type="Proteomes" id="UP000567179"/>
    </source>
</evidence>
<keyword evidence="3" id="KW-0479">Metal-binding</keyword>
<evidence type="ECO:0000313" key="6">
    <source>
        <dbReference type="EMBL" id="KAF5322726.1"/>
    </source>
</evidence>
<keyword evidence="1" id="KW-0238">DNA-binding</keyword>
<evidence type="ECO:0000256" key="4">
    <source>
        <dbReference type="SAM" id="MobiDB-lite"/>
    </source>
</evidence>
<keyword evidence="3" id="KW-0863">Zinc-finger</keyword>
<dbReference type="OrthoDB" id="3266428at2759"/>
<dbReference type="GO" id="GO:0006310">
    <property type="term" value="P:DNA recombination"/>
    <property type="evidence" value="ECO:0007669"/>
    <property type="project" value="UniProtKB-KW"/>
</dbReference>
<dbReference type="InterPro" id="IPR001878">
    <property type="entry name" value="Znf_CCHC"/>
</dbReference>
<dbReference type="GO" id="GO:0003677">
    <property type="term" value="F:DNA binding"/>
    <property type="evidence" value="ECO:0007669"/>
    <property type="project" value="UniProtKB-KW"/>
</dbReference>
<feature type="domain" description="CCHC-type" evidence="5">
    <location>
        <begin position="135"/>
        <end position="150"/>
    </location>
</feature>
<dbReference type="GO" id="GO:0008270">
    <property type="term" value="F:zinc ion binding"/>
    <property type="evidence" value="ECO:0007669"/>
    <property type="project" value="UniProtKB-KW"/>
</dbReference>
<dbReference type="EMBL" id="JAACJJ010000028">
    <property type="protein sequence ID" value="KAF5322726.1"/>
    <property type="molecule type" value="Genomic_DNA"/>
</dbReference>
<feature type="region of interest" description="Disordered" evidence="4">
    <location>
        <begin position="90"/>
        <end position="132"/>
    </location>
</feature>
<evidence type="ECO:0000259" key="5">
    <source>
        <dbReference type="PROSITE" id="PS50158"/>
    </source>
</evidence>
<dbReference type="InterPro" id="IPR013762">
    <property type="entry name" value="Integrase-like_cat_sf"/>
</dbReference>
<keyword evidence="7" id="KW-1185">Reference proteome</keyword>
<dbReference type="SUPFAM" id="SSF56349">
    <property type="entry name" value="DNA breaking-rejoining enzymes"/>
    <property type="match status" value="1"/>
</dbReference>
<dbReference type="PANTHER" id="PTHR34605:SF3">
    <property type="entry name" value="P CELL-TYPE AGGLUTINATION PROTEIN MAP4-LIKE-RELATED"/>
    <property type="match status" value="1"/>
</dbReference>
<accession>A0A8H5BH12</accession>
<protein>
    <recommendedName>
        <fullName evidence="5">CCHC-type domain-containing protein</fullName>
    </recommendedName>
</protein>
<dbReference type="AlphaFoldDB" id="A0A8H5BH12"/>
<dbReference type="InterPro" id="IPR011010">
    <property type="entry name" value="DNA_brk_join_enz"/>
</dbReference>
<dbReference type="GO" id="GO:0015074">
    <property type="term" value="P:DNA integration"/>
    <property type="evidence" value="ECO:0007669"/>
    <property type="project" value="InterPro"/>
</dbReference>
<dbReference type="Gene3D" id="1.10.150.130">
    <property type="match status" value="1"/>
</dbReference>
<evidence type="ECO:0000256" key="2">
    <source>
        <dbReference type="ARBA" id="ARBA00023172"/>
    </source>
</evidence>
<dbReference type="PROSITE" id="PS50158">
    <property type="entry name" value="ZF_CCHC"/>
    <property type="match status" value="1"/>
</dbReference>
<dbReference type="InterPro" id="IPR010998">
    <property type="entry name" value="Integrase_recombinase_N"/>
</dbReference>
<dbReference type="InterPro" id="IPR052925">
    <property type="entry name" value="Phage_Integrase-like_Recomb"/>
</dbReference>
<gene>
    <name evidence="6" type="ORF">D9619_000414</name>
</gene>
<dbReference type="PANTHER" id="PTHR34605">
    <property type="entry name" value="PHAGE_INTEGRASE DOMAIN-CONTAINING PROTEIN"/>
    <property type="match status" value="1"/>
</dbReference>
<evidence type="ECO:0000256" key="1">
    <source>
        <dbReference type="ARBA" id="ARBA00023125"/>
    </source>
</evidence>
<name>A0A8H5BH12_9AGAR</name>
<proteinExistence type="predicted"/>
<reference evidence="6 7" key="1">
    <citation type="journal article" date="2020" name="ISME J.">
        <title>Uncovering the hidden diversity of litter-decomposition mechanisms in mushroom-forming fungi.</title>
        <authorList>
            <person name="Floudas D."/>
            <person name="Bentzer J."/>
            <person name="Ahren D."/>
            <person name="Johansson T."/>
            <person name="Persson P."/>
            <person name="Tunlid A."/>
        </authorList>
    </citation>
    <scope>NUCLEOTIDE SEQUENCE [LARGE SCALE GENOMIC DNA]</scope>
    <source>
        <strain evidence="6 7">CBS 101986</strain>
    </source>
</reference>
<dbReference type="Proteomes" id="UP000567179">
    <property type="component" value="Unassembled WGS sequence"/>
</dbReference>
<keyword evidence="2" id="KW-0233">DNA recombination</keyword>